<gene>
    <name evidence="2" type="ORF">OTU49_015934</name>
</gene>
<feature type="non-terminal residue" evidence="2">
    <location>
        <position position="1"/>
    </location>
</feature>
<sequence>FKDDWEVDVGCSYIPFHKLFTMSSIDLDNLEEGGMTDEETVPDWLRGRYGLEGAPPGPPPGFVSIGVPPGHPSNTRSQEIVAPLPPMPPPPLEKNQDVSRDIPP</sequence>
<feature type="non-terminal residue" evidence="2">
    <location>
        <position position="104"/>
    </location>
</feature>
<feature type="region of interest" description="Disordered" evidence="1">
    <location>
        <begin position="47"/>
        <end position="104"/>
    </location>
</feature>
<comment type="caution">
    <text evidence="2">The sequence shown here is derived from an EMBL/GenBank/DDBJ whole genome shotgun (WGS) entry which is preliminary data.</text>
</comment>
<organism evidence="2 3">
    <name type="scientific">Cherax quadricarinatus</name>
    <name type="common">Australian red claw crayfish</name>
    <dbReference type="NCBI Taxonomy" id="27406"/>
    <lineage>
        <taxon>Eukaryota</taxon>
        <taxon>Metazoa</taxon>
        <taxon>Ecdysozoa</taxon>
        <taxon>Arthropoda</taxon>
        <taxon>Crustacea</taxon>
        <taxon>Multicrustacea</taxon>
        <taxon>Malacostraca</taxon>
        <taxon>Eumalacostraca</taxon>
        <taxon>Eucarida</taxon>
        <taxon>Decapoda</taxon>
        <taxon>Pleocyemata</taxon>
        <taxon>Astacidea</taxon>
        <taxon>Parastacoidea</taxon>
        <taxon>Parastacidae</taxon>
        <taxon>Cherax</taxon>
    </lineage>
</organism>
<keyword evidence="3" id="KW-1185">Reference proteome</keyword>
<dbReference type="EMBL" id="JARKIK010000011">
    <property type="protein sequence ID" value="KAK8748672.1"/>
    <property type="molecule type" value="Genomic_DNA"/>
</dbReference>
<protein>
    <submittedName>
        <fullName evidence="2">Uncharacterized protein</fullName>
    </submittedName>
</protein>
<evidence type="ECO:0000256" key="1">
    <source>
        <dbReference type="SAM" id="MobiDB-lite"/>
    </source>
</evidence>
<name>A0AAW0XXY4_CHEQU</name>
<dbReference type="AlphaFoldDB" id="A0AAW0XXY4"/>
<accession>A0AAW0XXY4</accession>
<proteinExistence type="predicted"/>
<reference evidence="2 3" key="1">
    <citation type="journal article" date="2024" name="BMC Genomics">
        <title>Genome assembly of redclaw crayfish (Cherax quadricarinatus) provides insights into its immune adaptation and hypoxia tolerance.</title>
        <authorList>
            <person name="Liu Z."/>
            <person name="Zheng J."/>
            <person name="Li H."/>
            <person name="Fang K."/>
            <person name="Wang S."/>
            <person name="He J."/>
            <person name="Zhou D."/>
            <person name="Weng S."/>
            <person name="Chi M."/>
            <person name="Gu Z."/>
            <person name="He J."/>
            <person name="Li F."/>
            <person name="Wang M."/>
        </authorList>
    </citation>
    <scope>NUCLEOTIDE SEQUENCE [LARGE SCALE GENOMIC DNA]</scope>
    <source>
        <strain evidence="2">ZL_2023a</strain>
    </source>
</reference>
<dbReference type="Proteomes" id="UP001445076">
    <property type="component" value="Unassembled WGS sequence"/>
</dbReference>
<evidence type="ECO:0000313" key="2">
    <source>
        <dbReference type="EMBL" id="KAK8748672.1"/>
    </source>
</evidence>
<evidence type="ECO:0000313" key="3">
    <source>
        <dbReference type="Proteomes" id="UP001445076"/>
    </source>
</evidence>
<feature type="compositionally biased region" description="Basic and acidic residues" evidence="1">
    <location>
        <begin position="94"/>
        <end position="104"/>
    </location>
</feature>
<feature type="compositionally biased region" description="Pro residues" evidence="1">
    <location>
        <begin position="83"/>
        <end position="92"/>
    </location>
</feature>